<dbReference type="Gene3D" id="3.20.20.60">
    <property type="entry name" value="Phosphoenolpyruvate-binding domains"/>
    <property type="match status" value="1"/>
</dbReference>
<keyword evidence="2" id="KW-0456">Lyase</keyword>
<dbReference type="AlphaFoldDB" id="A0AB39VNP9"/>
<dbReference type="CDD" id="cd00377">
    <property type="entry name" value="ICL_PEPM"/>
    <property type="match status" value="1"/>
</dbReference>
<accession>A0AB39VNP9</accession>
<dbReference type="PANTHER" id="PTHR42905">
    <property type="entry name" value="PHOSPHOENOLPYRUVATE CARBOXYLASE"/>
    <property type="match status" value="1"/>
</dbReference>
<dbReference type="PANTHER" id="PTHR42905:SF16">
    <property type="entry name" value="CARBOXYPHOSPHONOENOLPYRUVATE PHOSPHONOMUTASE-LIKE PROTEIN (AFU_ORTHOLOGUE AFUA_5G07230)"/>
    <property type="match status" value="1"/>
</dbReference>
<dbReference type="GO" id="GO:0046872">
    <property type="term" value="F:metal ion binding"/>
    <property type="evidence" value="ECO:0007669"/>
    <property type="project" value="UniProtKB-KW"/>
</dbReference>
<dbReference type="InterPro" id="IPR040442">
    <property type="entry name" value="Pyrv_kinase-like_dom_sf"/>
</dbReference>
<reference evidence="2" key="1">
    <citation type="submission" date="2024-07" db="EMBL/GenBank/DDBJ databases">
        <authorList>
            <person name="Biller S.J."/>
        </authorList>
    </citation>
    <scope>NUCLEOTIDE SEQUENCE</scope>
    <source>
        <strain evidence="2">WC2420</strain>
    </source>
</reference>
<gene>
    <name evidence="2" type="ORF">AB3G37_20155</name>
</gene>
<evidence type="ECO:0000313" key="2">
    <source>
        <dbReference type="EMBL" id="XDU71809.1"/>
    </source>
</evidence>
<dbReference type="InterPro" id="IPR039556">
    <property type="entry name" value="ICL/PEPM"/>
</dbReference>
<name>A0AB39VNP9_9GAMM</name>
<dbReference type="InterPro" id="IPR015813">
    <property type="entry name" value="Pyrv/PenolPyrv_kinase-like_dom"/>
</dbReference>
<dbReference type="Pfam" id="PF13714">
    <property type="entry name" value="PEP_mutase"/>
    <property type="match status" value="1"/>
</dbReference>
<proteinExistence type="predicted"/>
<evidence type="ECO:0000256" key="1">
    <source>
        <dbReference type="ARBA" id="ARBA00022723"/>
    </source>
</evidence>
<sequence length="254" mass="27997">MNQENKTIEFRNLHSKANPLILYNIWDVGSAQAVATGGAKAIATGSWALAAAQGYQDGEEMPFSILLQTAKRIAETVNLPLTIDFETGYGASKCDNLRALLQVGVSGINFEDQLLGQQTLNSVNDQCRDITALVKVAEFERTGLFINARTDVFLQQPDVAVHPQLMTEAKKRILAYQEAGADGIFVPGLTHPQLIAELCDFSPLPINIMMNDRDTSLSQFTQLGVSRISFGPYPFISLMEKIKKQSRVLYQVTE</sequence>
<protein>
    <submittedName>
        <fullName evidence="2">Isocitrate lyase/phosphoenolpyruvate mutase family protein</fullName>
    </submittedName>
</protein>
<dbReference type="RefSeq" id="WP_369788902.1">
    <property type="nucleotide sequence ID" value="NZ_CP165628.1"/>
</dbReference>
<dbReference type="GO" id="GO:0016829">
    <property type="term" value="F:lyase activity"/>
    <property type="evidence" value="ECO:0007669"/>
    <property type="project" value="UniProtKB-KW"/>
</dbReference>
<keyword evidence="1" id="KW-0479">Metal-binding</keyword>
<organism evidence="2">
    <name type="scientific">Rouxiella sp. WC2420</name>
    <dbReference type="NCBI Taxonomy" id="3234145"/>
    <lineage>
        <taxon>Bacteria</taxon>
        <taxon>Pseudomonadati</taxon>
        <taxon>Pseudomonadota</taxon>
        <taxon>Gammaproteobacteria</taxon>
        <taxon>Enterobacterales</taxon>
        <taxon>Yersiniaceae</taxon>
        <taxon>Rouxiella</taxon>
    </lineage>
</organism>
<dbReference type="EMBL" id="CP165628">
    <property type="protein sequence ID" value="XDU71809.1"/>
    <property type="molecule type" value="Genomic_DNA"/>
</dbReference>
<dbReference type="SUPFAM" id="SSF51621">
    <property type="entry name" value="Phosphoenolpyruvate/pyruvate domain"/>
    <property type="match status" value="1"/>
</dbReference>